<keyword evidence="2" id="KW-0812">Transmembrane</keyword>
<dbReference type="AlphaFoldDB" id="A0AAV5EIT5"/>
<evidence type="ECO:0000256" key="2">
    <source>
        <dbReference type="SAM" id="Phobius"/>
    </source>
</evidence>
<proteinExistence type="predicted"/>
<keyword evidence="2" id="KW-0472">Membrane</keyword>
<evidence type="ECO:0000256" key="1">
    <source>
        <dbReference type="SAM" id="MobiDB-lite"/>
    </source>
</evidence>
<dbReference type="EMBL" id="BQKI01000075">
    <property type="protein sequence ID" value="GJN22268.1"/>
    <property type="molecule type" value="Genomic_DNA"/>
</dbReference>
<protein>
    <recommendedName>
        <fullName evidence="3">TOD1/MUCI70 glycosyltransferase-like domain-containing protein</fullName>
    </recommendedName>
</protein>
<reference evidence="4" key="2">
    <citation type="submission" date="2021-12" db="EMBL/GenBank/DDBJ databases">
        <title>Resequencing data analysis of finger millet.</title>
        <authorList>
            <person name="Hatakeyama M."/>
            <person name="Aluri S."/>
            <person name="Balachadran M.T."/>
            <person name="Sivarajan S.R."/>
            <person name="Poveda L."/>
            <person name="Shimizu-Inatsugi R."/>
            <person name="Schlapbach R."/>
            <person name="Sreeman S.M."/>
            <person name="Shimizu K.K."/>
        </authorList>
    </citation>
    <scope>NUCLEOTIDE SEQUENCE</scope>
</reference>
<dbReference type="Pfam" id="PF04765">
    <property type="entry name" value="TOD1_MUCI70"/>
    <property type="match status" value="1"/>
</dbReference>
<dbReference type="Proteomes" id="UP001054889">
    <property type="component" value="Unassembled WGS sequence"/>
</dbReference>
<gene>
    <name evidence="4" type="primary">gb09822</name>
    <name evidence="4" type="ORF">PR202_gb09822</name>
</gene>
<feature type="region of interest" description="Disordered" evidence="1">
    <location>
        <begin position="1"/>
        <end position="20"/>
    </location>
</feature>
<sequence>MPERRLPISAPAAAGPRRHSRRSRRGCRLIILLAFTLALISLAYLSISSHANLPFHVMHHGLANAEYFLKGKDQRYSYHVSNVSMTNAELEPSNGQKISRKRHAPCEIDFLPSVDDLLEPAHYNNFTQFSLNYILREEVLPGDGLFEPLFGGHQSFQEREETYEAKNQTIHCGFIGSYSKKNVCFIMFMDKLMWATLSSEGQIPDENGFIGLWRIVVVKKLPYKDMRRAGKVPKFLAHRLFPSAMYSIWLDSKLRLNSDPMRIIEYFLWIKKAEYAISMHYDRSCVWDEVLQNKRLNKYNHSAIDEQFHFYQSDGLVKFNDSGQQPVLPSCPYPILCFNKF</sequence>
<organism evidence="4 5">
    <name type="scientific">Eleusine coracana subsp. coracana</name>
    <dbReference type="NCBI Taxonomy" id="191504"/>
    <lineage>
        <taxon>Eukaryota</taxon>
        <taxon>Viridiplantae</taxon>
        <taxon>Streptophyta</taxon>
        <taxon>Embryophyta</taxon>
        <taxon>Tracheophyta</taxon>
        <taxon>Spermatophyta</taxon>
        <taxon>Magnoliopsida</taxon>
        <taxon>Liliopsida</taxon>
        <taxon>Poales</taxon>
        <taxon>Poaceae</taxon>
        <taxon>PACMAD clade</taxon>
        <taxon>Chloridoideae</taxon>
        <taxon>Cynodonteae</taxon>
        <taxon>Eleusininae</taxon>
        <taxon>Eleusine</taxon>
    </lineage>
</organism>
<dbReference type="InterPro" id="IPR006852">
    <property type="entry name" value="TOD1_MUCI70"/>
</dbReference>
<evidence type="ECO:0000313" key="5">
    <source>
        <dbReference type="Proteomes" id="UP001054889"/>
    </source>
</evidence>
<dbReference type="PANTHER" id="PTHR12956:SF27">
    <property type="entry name" value="TRANSMEMBRANE PROTEIN"/>
    <property type="match status" value="1"/>
</dbReference>
<name>A0AAV5EIT5_ELECO</name>
<feature type="domain" description="TOD1/MUCI70 glycosyltransferase-like" evidence="3">
    <location>
        <begin position="175"/>
        <end position="323"/>
    </location>
</feature>
<evidence type="ECO:0000313" key="4">
    <source>
        <dbReference type="EMBL" id="GJN22268.1"/>
    </source>
</evidence>
<keyword evidence="2" id="KW-1133">Transmembrane helix</keyword>
<dbReference type="PANTHER" id="PTHR12956">
    <property type="entry name" value="ALKALINE CERAMIDASE-RELATED"/>
    <property type="match status" value="1"/>
</dbReference>
<reference evidence="4" key="1">
    <citation type="journal article" date="2018" name="DNA Res.">
        <title>Multiple hybrid de novo genome assembly of finger millet, an orphan allotetraploid crop.</title>
        <authorList>
            <person name="Hatakeyama M."/>
            <person name="Aluri S."/>
            <person name="Balachadran M.T."/>
            <person name="Sivarajan S.R."/>
            <person name="Patrignani A."/>
            <person name="Gruter S."/>
            <person name="Poveda L."/>
            <person name="Shimizu-Inatsugi R."/>
            <person name="Baeten J."/>
            <person name="Francoijs K.J."/>
            <person name="Nataraja K.N."/>
            <person name="Reddy Y.A.N."/>
            <person name="Phadnis S."/>
            <person name="Ravikumar R.L."/>
            <person name="Schlapbach R."/>
            <person name="Sreeman S.M."/>
            <person name="Shimizu K.K."/>
        </authorList>
    </citation>
    <scope>NUCLEOTIDE SEQUENCE</scope>
</reference>
<feature type="transmembrane region" description="Helical" evidence="2">
    <location>
        <begin position="27"/>
        <end position="47"/>
    </location>
</feature>
<comment type="caution">
    <text evidence="4">The sequence shown here is derived from an EMBL/GenBank/DDBJ whole genome shotgun (WGS) entry which is preliminary data.</text>
</comment>
<evidence type="ECO:0000259" key="3">
    <source>
        <dbReference type="Pfam" id="PF04765"/>
    </source>
</evidence>
<keyword evidence="5" id="KW-1185">Reference proteome</keyword>
<accession>A0AAV5EIT5</accession>
<dbReference type="InterPro" id="IPR048354">
    <property type="entry name" value="TOD1_MUCI70_glycTrfase_dom"/>
</dbReference>